<comment type="caution">
    <text evidence="1">The sequence shown here is derived from an EMBL/GenBank/DDBJ whole genome shotgun (WGS) entry which is preliminary data.</text>
</comment>
<reference evidence="2" key="1">
    <citation type="journal article" date="2019" name="Int. J. Syst. Evol. Microbiol.">
        <title>The Global Catalogue of Microorganisms (GCM) 10K type strain sequencing project: providing services to taxonomists for standard genome sequencing and annotation.</title>
        <authorList>
            <consortium name="The Broad Institute Genomics Platform"/>
            <consortium name="The Broad Institute Genome Sequencing Center for Infectious Disease"/>
            <person name="Wu L."/>
            <person name="Ma J."/>
        </authorList>
    </citation>
    <scope>NUCLEOTIDE SEQUENCE [LARGE SCALE GENOMIC DNA]</scope>
    <source>
        <strain evidence="2">CGMCC 4.1469</strain>
    </source>
</reference>
<proteinExistence type="predicted"/>
<accession>A0ABW0KVB2</accession>
<protein>
    <submittedName>
        <fullName evidence="1">Uncharacterized protein</fullName>
    </submittedName>
</protein>
<dbReference type="EMBL" id="JBHSMQ010000009">
    <property type="protein sequence ID" value="MFC5457274.1"/>
    <property type="molecule type" value="Genomic_DNA"/>
</dbReference>
<name>A0ABW0KVB2_9BACT</name>
<dbReference type="Proteomes" id="UP001596052">
    <property type="component" value="Unassembled WGS sequence"/>
</dbReference>
<keyword evidence="2" id="KW-1185">Reference proteome</keyword>
<gene>
    <name evidence="1" type="ORF">ACFQDI_20565</name>
</gene>
<sequence length="105" mass="12169">MTPDDPDPLDDLLQQWQLPQAQPPPDFRREVWRRISATATEPGWVEKLAWWLLRPKRELLVIATVTALAILWGITHPPQPEFTPHDAYVMSVSPFDPHHTNGRYP</sequence>
<evidence type="ECO:0000313" key="2">
    <source>
        <dbReference type="Proteomes" id="UP001596052"/>
    </source>
</evidence>
<evidence type="ECO:0000313" key="1">
    <source>
        <dbReference type="EMBL" id="MFC5457274.1"/>
    </source>
</evidence>
<organism evidence="1 2">
    <name type="scientific">Prosthecobacter fluviatilis</name>
    <dbReference type="NCBI Taxonomy" id="445931"/>
    <lineage>
        <taxon>Bacteria</taxon>
        <taxon>Pseudomonadati</taxon>
        <taxon>Verrucomicrobiota</taxon>
        <taxon>Verrucomicrobiia</taxon>
        <taxon>Verrucomicrobiales</taxon>
        <taxon>Verrucomicrobiaceae</taxon>
        <taxon>Prosthecobacter</taxon>
    </lineage>
</organism>
<dbReference type="RefSeq" id="WP_377170394.1">
    <property type="nucleotide sequence ID" value="NZ_JBHSMQ010000009.1"/>
</dbReference>